<comment type="caution">
    <text evidence="1">The sequence shown here is derived from an EMBL/GenBank/DDBJ whole genome shotgun (WGS) entry which is preliminary data.</text>
</comment>
<reference evidence="1" key="1">
    <citation type="submission" date="2017-02" db="EMBL/GenBank/DDBJ databases">
        <title>Delving into the versatile metabolic prowess of the omnipresent phylum Bacteroidetes.</title>
        <authorList>
            <person name="Nobu M.K."/>
            <person name="Mei R."/>
            <person name="Narihiro T."/>
            <person name="Kuroda K."/>
            <person name="Liu W.-T."/>
        </authorList>
    </citation>
    <scope>NUCLEOTIDE SEQUENCE</scope>
    <source>
        <strain evidence="1">ADurb.Bin417</strain>
    </source>
</reference>
<dbReference type="Proteomes" id="UP000485484">
    <property type="component" value="Unassembled WGS sequence"/>
</dbReference>
<dbReference type="AlphaFoldDB" id="A0A1V5MKU0"/>
<organism evidence="1">
    <name type="scientific">candidate division TA06 bacterium ADurb.Bin417</name>
    <dbReference type="NCBI Taxonomy" id="1852828"/>
    <lineage>
        <taxon>Bacteria</taxon>
        <taxon>Bacteria division TA06</taxon>
    </lineage>
</organism>
<gene>
    <name evidence="1" type="ORF">BWY73_00159</name>
</gene>
<dbReference type="EMBL" id="MWAK01000010">
    <property type="protein sequence ID" value="OPZ93735.1"/>
    <property type="molecule type" value="Genomic_DNA"/>
</dbReference>
<accession>A0A1V5MKU0</accession>
<sequence>MLLAGAQAIGLGTVNFFRPLAYREILQALAEFRTAGPGRRKPTP</sequence>
<name>A0A1V5MKU0_UNCT6</name>
<proteinExistence type="predicted"/>
<evidence type="ECO:0000313" key="1">
    <source>
        <dbReference type="EMBL" id="OPZ93735.1"/>
    </source>
</evidence>
<protein>
    <submittedName>
        <fullName evidence="1">Uncharacterized protein</fullName>
    </submittedName>
</protein>